<name>A0ABV6VYZ6_9ACTN</name>
<dbReference type="InterPro" id="IPR043149">
    <property type="entry name" value="TagF_N"/>
</dbReference>
<evidence type="ECO:0000256" key="5">
    <source>
        <dbReference type="ARBA" id="ARBA00022944"/>
    </source>
</evidence>
<reference evidence="8 9" key="1">
    <citation type="submission" date="2024-09" db="EMBL/GenBank/DDBJ databases">
        <authorList>
            <person name="Lee S.D."/>
        </authorList>
    </citation>
    <scope>NUCLEOTIDE SEQUENCE [LARGE SCALE GENOMIC DNA]</scope>
    <source>
        <strain evidence="8 9">N8-3</strain>
    </source>
</reference>
<dbReference type="Pfam" id="PF00535">
    <property type="entry name" value="Glycos_transf_2"/>
    <property type="match status" value="1"/>
</dbReference>
<comment type="subcellular location">
    <subcellularLocation>
        <location evidence="1">Cell membrane</location>
        <topology evidence="1">Peripheral membrane protein</topology>
    </subcellularLocation>
</comment>
<keyword evidence="3" id="KW-1003">Cell membrane</keyword>
<feature type="domain" description="Glycosyltransferase 2-like" evidence="7">
    <location>
        <begin position="6"/>
        <end position="168"/>
    </location>
</feature>
<dbReference type="Proteomes" id="UP001592531">
    <property type="component" value="Unassembled WGS sequence"/>
</dbReference>
<dbReference type="Gene3D" id="3.40.50.12580">
    <property type="match status" value="1"/>
</dbReference>
<dbReference type="PANTHER" id="PTHR37316:SF3">
    <property type="entry name" value="TEICHOIC ACID GLYCEROL-PHOSPHATE TRANSFERASE"/>
    <property type="match status" value="1"/>
</dbReference>
<evidence type="ECO:0000256" key="2">
    <source>
        <dbReference type="ARBA" id="ARBA00010488"/>
    </source>
</evidence>
<dbReference type="CDD" id="cd00761">
    <property type="entry name" value="Glyco_tranf_GTA_type"/>
    <property type="match status" value="1"/>
</dbReference>
<dbReference type="InterPro" id="IPR007554">
    <property type="entry name" value="Glycerophosphate_synth"/>
</dbReference>
<sequence>MAPRLSVVVPIYNVQPYLHECLTSIAEQTLTELEVVMVDDGSTDGSAAIAERFAEADRRFRLIRQENQGLGPARNVGVRNVDPDAEFLAFMDSDDTLPTTAYELMVGTLDATGSDFVSGNVQRFRSVGYAQSPVHAKPFKTTRLRTHVSRHHPLITDRTAWNKVYRREFWDAHAMEYPGILYEDAPVSIPLHFLATSVDVLSEPIYHWRERDAGERSITQNRTDPKGLVDRVTSIGMVRRFLGEQDGPEYAGFRRRYDLNALSEEIPIFFKVLPDGGDAYRTAFLDHVGGLVTEIGPKVPASLPEPLRLKYWLTVQRRLPELLDLLAFERTHPSAIPLRGTVRYHADYPFLRAETLRAEGRGPVPATILRLDHELVVRSGLKRADWQDGVLRLEGFAYPKHLGAMRRGDAVKALLLREQGSRRTRVVPARTVPSPEVTADARDQPLRHCDLAGFTAALDADTLKHRGQWRDGVWKVTVAVFGRGRPRRSRLKAGPLGSGQYPSPLWATDDVRLVPQIRDQHLYLSVETVKARMFGADAETGADGLGLIRLHGNVSAARLAAARHDDTGEQGQGGLLLRLNHDEAGSTARLELPVTLGQLTPEQQRDGQQADGTVPFTVLLDPARLTAVRVEQARLRPGSRQRHCDRWGSALLLPDGKTVGVVLDDRTCSSAVQFPLATVPGEGPRVLSVKASPRGWLQLSDQPLQPLVESVAAAPDGGGFLLEGTFPRPGRHSFSWVLRHSYHAKTHLHPAEAVDGRFSSVLPAVPVDGYAGELPLNGGAWGLYVRTEAADAPEGFVETQAHVSPRAHARLPLRVTARGKEVALQRRWHDRLLLEAARDLPPTERGSYHQRILEQQHYPAARRRPLRDAVLYDVFEGKSYSDSPRAVHQEFVRRSAQLDHLWVVRDDRMRAPAGVTEVVAHSAAWYEALARSRYIVGNTHLPPWIERREGQVIVQTWHGTPLKRIGFDFDNPWFSDTGYLKDLEREAGQWSLLLSPNRFSTPIMRRAFRFQGEILESGYPRNDILLAPDREKQADRVRRTLGLPEDKKVVLYAPTWREDRVRHQGGHQLDLRIDLEQARAALGRDHVLLIRPHAHVVDPVPGAGDGFVWDVGSYPDIQDLFLVADVLVTDYSSVMFDFAVTGRPILFFTYDLEHYRDQLRGFYFDFEKQAPGPLLGTSEQLVDALRDLPAAAGRWAPAYTAFRESFCDLDDGRASERVVDRMLELGRREQP</sequence>
<evidence type="ECO:0000256" key="6">
    <source>
        <dbReference type="ARBA" id="ARBA00023136"/>
    </source>
</evidence>
<dbReference type="Gene3D" id="3.40.50.11820">
    <property type="match status" value="1"/>
</dbReference>
<dbReference type="InterPro" id="IPR051612">
    <property type="entry name" value="Teichoic_Acid_Biosynth"/>
</dbReference>
<evidence type="ECO:0000256" key="4">
    <source>
        <dbReference type="ARBA" id="ARBA00022679"/>
    </source>
</evidence>
<accession>A0ABV6VYZ6</accession>
<keyword evidence="6" id="KW-0472">Membrane</keyword>
<evidence type="ECO:0000313" key="9">
    <source>
        <dbReference type="Proteomes" id="UP001592531"/>
    </source>
</evidence>
<dbReference type="PANTHER" id="PTHR37316">
    <property type="entry name" value="TEICHOIC ACID GLYCEROL-PHOSPHATE PRIMASE"/>
    <property type="match status" value="1"/>
</dbReference>
<dbReference type="InterPro" id="IPR001173">
    <property type="entry name" value="Glyco_trans_2-like"/>
</dbReference>
<dbReference type="Gene3D" id="3.90.550.10">
    <property type="entry name" value="Spore Coat Polysaccharide Biosynthesis Protein SpsA, Chain A"/>
    <property type="match status" value="1"/>
</dbReference>
<evidence type="ECO:0000259" key="7">
    <source>
        <dbReference type="Pfam" id="PF00535"/>
    </source>
</evidence>
<dbReference type="SUPFAM" id="SSF53448">
    <property type="entry name" value="Nucleotide-diphospho-sugar transferases"/>
    <property type="match status" value="1"/>
</dbReference>
<dbReference type="EMBL" id="JBHFAB010000015">
    <property type="protein sequence ID" value="MFC1418980.1"/>
    <property type="molecule type" value="Genomic_DNA"/>
</dbReference>
<proteinExistence type="inferred from homology"/>
<keyword evidence="4" id="KW-0808">Transferase</keyword>
<dbReference type="InterPro" id="IPR043148">
    <property type="entry name" value="TagF_C"/>
</dbReference>
<dbReference type="InterPro" id="IPR029044">
    <property type="entry name" value="Nucleotide-diphossugar_trans"/>
</dbReference>
<keyword evidence="5" id="KW-0777">Teichoic acid biosynthesis</keyword>
<evidence type="ECO:0000256" key="3">
    <source>
        <dbReference type="ARBA" id="ARBA00022475"/>
    </source>
</evidence>
<dbReference type="Pfam" id="PF04464">
    <property type="entry name" value="Glyphos_transf"/>
    <property type="match status" value="1"/>
</dbReference>
<dbReference type="RefSeq" id="WP_380537824.1">
    <property type="nucleotide sequence ID" value="NZ_JBHFAB010000015.1"/>
</dbReference>
<comment type="similarity">
    <text evidence="2">Belongs to the CDP-glycerol glycerophosphotransferase family.</text>
</comment>
<gene>
    <name evidence="8" type="ORF">ACEZDE_20440</name>
</gene>
<evidence type="ECO:0000256" key="1">
    <source>
        <dbReference type="ARBA" id="ARBA00004202"/>
    </source>
</evidence>
<comment type="caution">
    <text evidence="8">The sequence shown here is derived from an EMBL/GenBank/DDBJ whole genome shotgun (WGS) entry which is preliminary data.</text>
</comment>
<protein>
    <submittedName>
        <fullName evidence="8">CDP-glycerol glycerophosphotransferase family protein</fullName>
    </submittedName>
</protein>
<organism evidence="8 9">
    <name type="scientific">Streptacidiphilus cavernicola</name>
    <dbReference type="NCBI Taxonomy" id="3342716"/>
    <lineage>
        <taxon>Bacteria</taxon>
        <taxon>Bacillati</taxon>
        <taxon>Actinomycetota</taxon>
        <taxon>Actinomycetes</taxon>
        <taxon>Kitasatosporales</taxon>
        <taxon>Streptomycetaceae</taxon>
        <taxon>Streptacidiphilus</taxon>
    </lineage>
</organism>
<keyword evidence="9" id="KW-1185">Reference proteome</keyword>
<evidence type="ECO:0000313" key="8">
    <source>
        <dbReference type="EMBL" id="MFC1418980.1"/>
    </source>
</evidence>
<dbReference type="SUPFAM" id="SSF53756">
    <property type="entry name" value="UDP-Glycosyltransferase/glycogen phosphorylase"/>
    <property type="match status" value="1"/>
</dbReference>